<keyword evidence="3" id="KW-1185">Reference proteome</keyword>
<dbReference type="EMBL" id="CAKKNE010000005">
    <property type="protein sequence ID" value="CAH0377705.1"/>
    <property type="molecule type" value="Genomic_DNA"/>
</dbReference>
<dbReference type="OrthoDB" id="424639at2759"/>
<name>A0A8J2SV08_9STRA</name>
<feature type="domain" description="Biotin-protein ligase N-terminal" evidence="1">
    <location>
        <begin position="172"/>
        <end position="222"/>
    </location>
</feature>
<dbReference type="InterPro" id="IPR029062">
    <property type="entry name" value="Class_I_gatase-like"/>
</dbReference>
<dbReference type="SUPFAM" id="SSF52317">
    <property type="entry name" value="Class I glutamine amidotransferase-like"/>
    <property type="match status" value="1"/>
</dbReference>
<proteinExistence type="predicted"/>
<reference evidence="2" key="1">
    <citation type="submission" date="2021-11" db="EMBL/GenBank/DDBJ databases">
        <authorList>
            <consortium name="Genoscope - CEA"/>
            <person name="William W."/>
        </authorList>
    </citation>
    <scope>NUCLEOTIDE SEQUENCE</scope>
</reference>
<comment type="caution">
    <text evidence="2">The sequence shown here is derived from an EMBL/GenBank/DDBJ whole genome shotgun (WGS) entry which is preliminary data.</text>
</comment>
<dbReference type="Pfam" id="PF09825">
    <property type="entry name" value="BPL_N"/>
    <property type="match status" value="1"/>
</dbReference>
<gene>
    <name evidence="2" type="ORF">PECAL_5P22330</name>
</gene>
<evidence type="ECO:0000313" key="3">
    <source>
        <dbReference type="Proteomes" id="UP000789595"/>
    </source>
</evidence>
<organism evidence="2 3">
    <name type="scientific">Pelagomonas calceolata</name>
    <dbReference type="NCBI Taxonomy" id="35677"/>
    <lineage>
        <taxon>Eukaryota</taxon>
        <taxon>Sar</taxon>
        <taxon>Stramenopiles</taxon>
        <taxon>Ochrophyta</taxon>
        <taxon>Pelagophyceae</taxon>
        <taxon>Pelagomonadales</taxon>
        <taxon>Pelagomonadaceae</taxon>
        <taxon>Pelagomonas</taxon>
    </lineage>
</organism>
<dbReference type="AlphaFoldDB" id="A0A8J2SV08"/>
<protein>
    <recommendedName>
        <fullName evidence="1">Biotin-protein ligase N-terminal domain-containing protein</fullName>
    </recommendedName>
</protein>
<evidence type="ECO:0000313" key="2">
    <source>
        <dbReference type="EMBL" id="CAH0377705.1"/>
    </source>
</evidence>
<sequence length="440" mass="48509">MTRRNALQNDVLKGANRLRNAVAAARGDQSRETLLRELEAMLKREIAAEKKTPIPCRRKRKREVLRFSWAPCEKLRGLREVAEALGCGAKWTSLDDGRRGLLKAVRKLRASADTVERAPEGIRIAYLPDPVKSQGAPPERYAAAVLESLGERNVAEVCSLSPEDVIRGQLTTDKFDVLLIPGGFAQNTLDALGKAGGERVRAFVRSGGGYVGICAGAYLGCKGWLDVLPECSVVDFEHWCRGRSDDCVLKLREPFELFKARPGEGAMSVVSRYANGPLLRATGSARVAATFASDFTRNVRKKRGDAEELPRGVMPRHASIVLGENGGRVVLISPHLEDGEPAARRLLRACVRWAAKTAPPKDDLPPPDDVYGPIRRAWLACRKSRYEISDIAEDRSNALAALWREDETRRRRAEMTAARASSAPPRHRIKSAIRRAALVL</sequence>
<evidence type="ECO:0000259" key="1">
    <source>
        <dbReference type="Pfam" id="PF09825"/>
    </source>
</evidence>
<accession>A0A8J2SV08</accession>
<dbReference type="InterPro" id="IPR019197">
    <property type="entry name" value="Biotin-prot_ligase_N"/>
</dbReference>
<dbReference type="Proteomes" id="UP000789595">
    <property type="component" value="Unassembled WGS sequence"/>
</dbReference>
<dbReference type="Gene3D" id="3.40.50.880">
    <property type="match status" value="1"/>
</dbReference>